<keyword evidence="1" id="KW-0472">Membrane</keyword>
<gene>
    <name evidence="2" type="ORF">ILYODFUR_011210</name>
</gene>
<comment type="caution">
    <text evidence="2">The sequence shown here is derived from an EMBL/GenBank/DDBJ whole genome shotgun (WGS) entry which is preliminary data.</text>
</comment>
<evidence type="ECO:0000256" key="1">
    <source>
        <dbReference type="SAM" id="Phobius"/>
    </source>
</evidence>
<organism evidence="2 3">
    <name type="scientific">Ilyodon furcidens</name>
    <name type="common">goldbreast splitfin</name>
    <dbReference type="NCBI Taxonomy" id="33524"/>
    <lineage>
        <taxon>Eukaryota</taxon>
        <taxon>Metazoa</taxon>
        <taxon>Chordata</taxon>
        <taxon>Craniata</taxon>
        <taxon>Vertebrata</taxon>
        <taxon>Euteleostomi</taxon>
        <taxon>Actinopterygii</taxon>
        <taxon>Neopterygii</taxon>
        <taxon>Teleostei</taxon>
        <taxon>Neoteleostei</taxon>
        <taxon>Acanthomorphata</taxon>
        <taxon>Ovalentaria</taxon>
        <taxon>Atherinomorphae</taxon>
        <taxon>Cyprinodontiformes</taxon>
        <taxon>Goodeidae</taxon>
        <taxon>Ilyodon</taxon>
    </lineage>
</organism>
<keyword evidence="3" id="KW-1185">Reference proteome</keyword>
<accession>A0ABV0VD32</accession>
<feature type="transmembrane region" description="Helical" evidence="1">
    <location>
        <begin position="94"/>
        <end position="117"/>
    </location>
</feature>
<name>A0ABV0VD32_9TELE</name>
<evidence type="ECO:0000313" key="2">
    <source>
        <dbReference type="EMBL" id="MEQ2255184.1"/>
    </source>
</evidence>
<protein>
    <submittedName>
        <fullName evidence="2">Uncharacterized protein</fullName>
    </submittedName>
</protein>
<keyword evidence="1" id="KW-1133">Transmembrane helix</keyword>
<evidence type="ECO:0000313" key="3">
    <source>
        <dbReference type="Proteomes" id="UP001482620"/>
    </source>
</evidence>
<dbReference type="Proteomes" id="UP001482620">
    <property type="component" value="Unassembled WGS sequence"/>
</dbReference>
<sequence>MGSSSSRCLSELKLLQVFNSQYDGSVWELSSVLPTCFSCLVINKHCSVGFLFLMCFKKNGLHFSAGISMELSWFLLNCRQNVRIELVAERTGELLYILIWNGLVSVLITYAIDLYFINNGGPYSSCVTVVFCGLVKVDGVRSHQSVFN</sequence>
<proteinExistence type="predicted"/>
<reference evidence="2 3" key="1">
    <citation type="submission" date="2021-06" db="EMBL/GenBank/DDBJ databases">
        <authorList>
            <person name="Palmer J.M."/>
        </authorList>
    </citation>
    <scope>NUCLEOTIDE SEQUENCE [LARGE SCALE GENOMIC DNA]</scope>
    <source>
        <strain evidence="3">if_2019</strain>
        <tissue evidence="2">Muscle</tissue>
    </source>
</reference>
<keyword evidence="1" id="KW-0812">Transmembrane</keyword>
<dbReference type="EMBL" id="JAHRIQ010105109">
    <property type="protein sequence ID" value="MEQ2255184.1"/>
    <property type="molecule type" value="Genomic_DNA"/>
</dbReference>